<dbReference type="InterPro" id="IPR006083">
    <property type="entry name" value="PRK/URK"/>
</dbReference>
<dbReference type="Gene3D" id="3.40.50.300">
    <property type="entry name" value="P-loop containing nucleotide triphosphate hydrolases"/>
    <property type="match status" value="1"/>
</dbReference>
<dbReference type="GeneID" id="31889862"/>
<evidence type="ECO:0000313" key="2">
    <source>
        <dbReference type="EMBL" id="CDX33694.1"/>
    </source>
</evidence>
<dbReference type="Pfam" id="PF00485">
    <property type="entry name" value="PRK"/>
    <property type="match status" value="1"/>
</dbReference>
<dbReference type="GO" id="GO:0016301">
    <property type="term" value="F:kinase activity"/>
    <property type="evidence" value="ECO:0007669"/>
    <property type="project" value="InterPro"/>
</dbReference>
<reference evidence="2 3" key="1">
    <citation type="submission" date="2014-08" db="EMBL/GenBank/DDBJ databases">
        <authorList>
            <person name="Moulin Lionel"/>
        </authorList>
    </citation>
    <scope>NUCLEOTIDE SEQUENCE [LARGE SCALE GENOMIC DNA]</scope>
</reference>
<name>A0A090EWW4_MESPL</name>
<dbReference type="GO" id="GO:0005524">
    <property type="term" value="F:ATP binding"/>
    <property type="evidence" value="ECO:0007669"/>
    <property type="project" value="InterPro"/>
</dbReference>
<dbReference type="AlphaFoldDB" id="A0A090EWW4"/>
<dbReference type="Proteomes" id="UP000046373">
    <property type="component" value="Unassembled WGS sequence"/>
</dbReference>
<dbReference type="SUPFAM" id="SSF52540">
    <property type="entry name" value="P-loop containing nucleoside triphosphate hydrolases"/>
    <property type="match status" value="1"/>
</dbReference>
<accession>A0A090EWW4</accession>
<dbReference type="PANTHER" id="PTHR10285">
    <property type="entry name" value="URIDINE KINASE"/>
    <property type="match status" value="1"/>
</dbReference>
<proteinExistence type="predicted"/>
<dbReference type="NCBIfam" id="NF006746">
    <property type="entry name" value="PRK09270.1-5"/>
    <property type="match status" value="1"/>
</dbReference>
<organism evidence="2 3">
    <name type="scientific">Mesorhizobium plurifarium</name>
    <dbReference type="NCBI Taxonomy" id="69974"/>
    <lineage>
        <taxon>Bacteria</taxon>
        <taxon>Pseudomonadati</taxon>
        <taxon>Pseudomonadota</taxon>
        <taxon>Alphaproteobacteria</taxon>
        <taxon>Hyphomicrobiales</taxon>
        <taxon>Phyllobacteriaceae</taxon>
        <taxon>Mesorhizobium</taxon>
    </lineage>
</organism>
<dbReference type="EMBL" id="CCNB01000009">
    <property type="protein sequence ID" value="CDX33694.1"/>
    <property type="molecule type" value="Genomic_DNA"/>
</dbReference>
<gene>
    <name evidence="2" type="ORF">MPLDJ20_170023</name>
</gene>
<protein>
    <submittedName>
        <fullName evidence="2">AAA ATPase</fullName>
    </submittedName>
</protein>
<feature type="domain" description="Phosphoribulokinase/uridine kinase" evidence="1">
    <location>
        <begin position="22"/>
        <end position="153"/>
    </location>
</feature>
<dbReference type="InterPro" id="IPR027417">
    <property type="entry name" value="P-loop_NTPase"/>
</dbReference>
<sequence>MSDWNDLVSRILATEAGGARTMIAIAGPPAAGKSSISERLQAELVAEGAEILPMDGFHYDNAVLDQLGLRQRKGAPQTFDFDNFELTLRRVRDTAQSVAVPTFDRPLDLSRAGARLIAPTTRYVIVEGNYLLLDRAPWSGLARLFDLSVFLTAPRAELERRLLQRWTDLSYPDEYAVAKVRGNDLPNVDLVLEHSMPADVTWESG</sequence>
<evidence type="ECO:0000313" key="3">
    <source>
        <dbReference type="Proteomes" id="UP000046373"/>
    </source>
</evidence>
<evidence type="ECO:0000259" key="1">
    <source>
        <dbReference type="Pfam" id="PF00485"/>
    </source>
</evidence>